<protein>
    <recommendedName>
        <fullName evidence="3">Glycosyltransferase</fullName>
    </recommendedName>
</protein>
<comment type="caution">
    <text evidence="1">The sequence shown here is derived from an EMBL/GenBank/DDBJ whole genome shotgun (WGS) entry which is preliminary data.</text>
</comment>
<name>A0A146G3E7_TERSA</name>
<evidence type="ECO:0008006" key="3">
    <source>
        <dbReference type="Google" id="ProtNLM"/>
    </source>
</evidence>
<dbReference type="OrthoDB" id="9819414at2"/>
<proteinExistence type="predicted"/>
<dbReference type="Proteomes" id="UP000076023">
    <property type="component" value="Unassembled WGS sequence"/>
</dbReference>
<evidence type="ECO:0000313" key="1">
    <source>
        <dbReference type="EMBL" id="GAT32003.1"/>
    </source>
</evidence>
<dbReference type="InParanoid" id="A0A146G3E7"/>
<dbReference type="EMBL" id="BDCO01000002">
    <property type="protein sequence ID" value="GAT32003.1"/>
    <property type="molecule type" value="Genomic_DNA"/>
</dbReference>
<dbReference type="RefSeq" id="WP_153811219.1">
    <property type="nucleotide sequence ID" value="NZ_BDCO01000002.1"/>
</dbReference>
<accession>A0A146G3E7</accession>
<dbReference type="STRING" id="690879.TSACC_2400"/>
<gene>
    <name evidence="1" type="ORF">TSACC_2400</name>
</gene>
<evidence type="ECO:0000313" key="2">
    <source>
        <dbReference type="Proteomes" id="UP000076023"/>
    </source>
</evidence>
<sequence>MKKPVVFQWIEPCRSERLRNAQAKLLESIEAFGLDPVIFRAGPKMVKFAEILKLGRANSNGRGFVWCNSDVIITRDPFDLPNLDIAHGFHRRELPSHEITYGVDMYYIPDVIWDDLLVRDMPDLWCGAATIDWWLSRACQKAGAYENHVGYIDHPSHERSQASAGGDRYFKHNVKHYNAWARRNGIGTLDTYIELPLLGVWQNSIRSLWRKSR</sequence>
<reference evidence="2" key="1">
    <citation type="journal article" date="2017" name="Genome Announc.">
        <title>Draft Genome Sequence of Terrimicrobium sacchariphilum NM-5T, a Facultative Anaerobic Soil Bacterium of the Class Spartobacteria.</title>
        <authorList>
            <person name="Qiu Y.L."/>
            <person name="Tourlousse D.M."/>
            <person name="Matsuura N."/>
            <person name="Ohashi A."/>
            <person name="Sekiguchi Y."/>
        </authorList>
    </citation>
    <scope>NUCLEOTIDE SEQUENCE [LARGE SCALE GENOMIC DNA]</scope>
    <source>
        <strain evidence="2">NM-5</strain>
    </source>
</reference>
<organism evidence="1 2">
    <name type="scientific">Terrimicrobium sacchariphilum</name>
    <dbReference type="NCBI Taxonomy" id="690879"/>
    <lineage>
        <taxon>Bacteria</taxon>
        <taxon>Pseudomonadati</taxon>
        <taxon>Verrucomicrobiota</taxon>
        <taxon>Terrimicrobiia</taxon>
        <taxon>Terrimicrobiales</taxon>
        <taxon>Terrimicrobiaceae</taxon>
        <taxon>Terrimicrobium</taxon>
    </lineage>
</organism>
<keyword evidence="2" id="KW-1185">Reference proteome</keyword>
<dbReference type="AlphaFoldDB" id="A0A146G3E7"/>